<proteinExistence type="predicted"/>
<reference evidence="2 3" key="1">
    <citation type="submission" date="2016-10" db="EMBL/GenBank/DDBJ databases">
        <authorList>
            <person name="de Groot N.N."/>
        </authorList>
    </citation>
    <scope>NUCLEOTIDE SEQUENCE [LARGE SCALE GENOMIC DNA]</scope>
    <source>
        <strain evidence="2 3">CPCC 202808</strain>
    </source>
</reference>
<protein>
    <submittedName>
        <fullName evidence="2">Predicted lipoprotein with conserved Yx(FWY)xxD motif</fullName>
    </submittedName>
</protein>
<dbReference type="AlphaFoldDB" id="A0A1I2LXZ5"/>
<keyword evidence="2" id="KW-0449">Lipoprotein</keyword>
<evidence type="ECO:0000313" key="3">
    <source>
        <dbReference type="Proteomes" id="UP000199052"/>
    </source>
</evidence>
<accession>A0A1I2LXZ5</accession>
<dbReference type="EMBL" id="FOOI01000002">
    <property type="protein sequence ID" value="SFF82247.1"/>
    <property type="molecule type" value="Genomic_DNA"/>
</dbReference>
<evidence type="ECO:0000256" key="1">
    <source>
        <dbReference type="SAM" id="MobiDB-lite"/>
    </source>
</evidence>
<dbReference type="Pfam" id="PF03640">
    <property type="entry name" value="Lipoprotein_15"/>
    <property type="match status" value="1"/>
</dbReference>
<dbReference type="PANTHER" id="PTHR39335:SF1">
    <property type="entry name" value="BLL4220 PROTEIN"/>
    <property type="match status" value="1"/>
</dbReference>
<sequence length="176" mass="18257">MVATVTVAVLVVVLNGCQGSPPPEHGRPAGSVPSARPAFTPTVGPPVVRTVEIKGHSRFLADYRGATLYTSTGPVNAKGPLCTGSCTSVWHPVLVHSAGLRDPGGLGVRIGTLDRPGGLHQLAVNGHRAYTFVDDTKPGQLTGDGFITGGLSGQTHTWRAVRVSPRAPARVVFTPK</sequence>
<dbReference type="PANTHER" id="PTHR39335">
    <property type="entry name" value="BLL4220 PROTEIN"/>
    <property type="match status" value="1"/>
</dbReference>
<gene>
    <name evidence="2" type="ORF">SAMN05421678_102294</name>
</gene>
<dbReference type="InterPro" id="IPR005297">
    <property type="entry name" value="Lipoprotein_repeat"/>
</dbReference>
<feature type="region of interest" description="Disordered" evidence="1">
    <location>
        <begin position="20"/>
        <end position="43"/>
    </location>
</feature>
<evidence type="ECO:0000313" key="2">
    <source>
        <dbReference type="EMBL" id="SFF82247.1"/>
    </source>
</evidence>
<dbReference type="STRING" id="504797.SAMN05421678_102294"/>
<organism evidence="2 3">
    <name type="scientific">Actinopolymorpha cephalotaxi</name>
    <dbReference type="NCBI Taxonomy" id="504797"/>
    <lineage>
        <taxon>Bacteria</taxon>
        <taxon>Bacillati</taxon>
        <taxon>Actinomycetota</taxon>
        <taxon>Actinomycetes</taxon>
        <taxon>Propionibacteriales</taxon>
        <taxon>Actinopolymorphaceae</taxon>
        <taxon>Actinopolymorpha</taxon>
    </lineage>
</organism>
<dbReference type="Proteomes" id="UP000199052">
    <property type="component" value="Unassembled WGS sequence"/>
</dbReference>
<name>A0A1I2LXZ5_9ACTN</name>
<dbReference type="GO" id="GO:0043448">
    <property type="term" value="P:alkane catabolic process"/>
    <property type="evidence" value="ECO:0007669"/>
    <property type="project" value="TreeGrafter"/>
</dbReference>